<dbReference type="GO" id="GO:0016117">
    <property type="term" value="P:carotenoid biosynthetic process"/>
    <property type="evidence" value="ECO:0007669"/>
    <property type="project" value="UniProtKB-KW"/>
</dbReference>
<dbReference type="GO" id="GO:0005737">
    <property type="term" value="C:cytoplasm"/>
    <property type="evidence" value="ECO:0007669"/>
    <property type="project" value="TreeGrafter"/>
</dbReference>
<evidence type="ECO:0000256" key="6">
    <source>
        <dbReference type="SAM" id="Phobius"/>
    </source>
</evidence>
<dbReference type="Gene3D" id="3.40.605.10">
    <property type="entry name" value="Aldehyde Dehydrogenase, Chain A, domain 1"/>
    <property type="match status" value="1"/>
</dbReference>
<dbReference type="InterPro" id="IPR016161">
    <property type="entry name" value="Ald_DH/histidinol_DH"/>
</dbReference>
<name>A0A9N9ZGP0_9HYPO</name>
<accession>A0A9N9ZGP0</accession>
<protein>
    <recommendedName>
        <fullName evidence="4">Aldehyde dehydrogenase</fullName>
    </recommendedName>
</protein>
<dbReference type="GO" id="GO:0004029">
    <property type="term" value="F:aldehyde dehydrogenase (NAD+) activity"/>
    <property type="evidence" value="ECO:0007669"/>
    <property type="project" value="TreeGrafter"/>
</dbReference>
<evidence type="ECO:0000256" key="2">
    <source>
        <dbReference type="ARBA" id="ARBA00022746"/>
    </source>
</evidence>
<dbReference type="Proteomes" id="UP000775872">
    <property type="component" value="Unassembled WGS sequence"/>
</dbReference>
<feature type="domain" description="Aldehyde dehydrogenase" evidence="7">
    <location>
        <begin position="6"/>
        <end position="435"/>
    </location>
</feature>
<proteinExistence type="inferred from homology"/>
<comment type="similarity">
    <text evidence="1 4">Belongs to the aldehyde dehydrogenase family.</text>
</comment>
<evidence type="ECO:0000256" key="1">
    <source>
        <dbReference type="ARBA" id="ARBA00009986"/>
    </source>
</evidence>
<evidence type="ECO:0000256" key="4">
    <source>
        <dbReference type="PIRNR" id="PIRNR036492"/>
    </source>
</evidence>
<comment type="caution">
    <text evidence="8">The sequence shown here is derived from an EMBL/GenBank/DDBJ whole genome shotgun (WGS) entry which is preliminary data.</text>
</comment>
<keyword evidence="9" id="KW-1185">Reference proteome</keyword>
<reference evidence="8 9" key="2">
    <citation type="submission" date="2021-10" db="EMBL/GenBank/DDBJ databases">
        <authorList>
            <person name="Piombo E."/>
        </authorList>
    </citation>
    <scope>NUCLEOTIDE SEQUENCE [LARGE SCALE GENOMIC DNA]</scope>
</reference>
<dbReference type="InterPro" id="IPR012394">
    <property type="entry name" value="Aldehyde_DH_NAD(P)"/>
</dbReference>
<dbReference type="Pfam" id="PF00171">
    <property type="entry name" value="Aldedh"/>
    <property type="match status" value="1"/>
</dbReference>
<gene>
    <name evidence="8" type="ORF">CSOL1703_00006068</name>
</gene>
<dbReference type="PANTHER" id="PTHR43570:SF16">
    <property type="entry name" value="ALDEHYDE DEHYDROGENASE TYPE III, ISOFORM Q"/>
    <property type="match status" value="1"/>
</dbReference>
<dbReference type="AlphaFoldDB" id="A0A9N9ZGP0"/>
<dbReference type="InterPro" id="IPR016163">
    <property type="entry name" value="Ald_DH_C"/>
</dbReference>
<dbReference type="PANTHER" id="PTHR43570">
    <property type="entry name" value="ALDEHYDE DEHYDROGENASE"/>
    <property type="match status" value="1"/>
</dbReference>
<keyword evidence="3 4" id="KW-0560">Oxidoreductase</keyword>
<evidence type="ECO:0000256" key="3">
    <source>
        <dbReference type="ARBA" id="ARBA00023002"/>
    </source>
</evidence>
<keyword evidence="6" id="KW-0812">Transmembrane</keyword>
<dbReference type="Gene3D" id="3.40.309.10">
    <property type="entry name" value="Aldehyde Dehydrogenase, Chain A, domain 2"/>
    <property type="match status" value="1"/>
</dbReference>
<dbReference type="GO" id="GO:0006081">
    <property type="term" value="P:aldehyde metabolic process"/>
    <property type="evidence" value="ECO:0007669"/>
    <property type="project" value="InterPro"/>
</dbReference>
<sequence length="512" mass="56954">MASHYSTQDEIDESYGILTTTFSSGKTKEIAWRRWQLKQLWWLVEDNTEQIINALHKDLGRHPFESSLGDLRSTKHAIMYTLKNLDKWTSNVKLADAGFIFGVLGKAHYRKEPLGVALIIGAWNYPLYVALNPLVGAIAAGCCVMVKPSEVATHTEALLSYLFPKYLDPEAIRLATGGVKEATYILEKRFDQIFFVGSSKVGRVVAAAAAKHLTPTVLELGGQGPCVVTKSCDIELAARRISNTKFMNAGQICTNINHVFAEPEIADRLLERMIYWNDQYLKQGDGHMSRIINEHNFDRVMQLLNNTKGDIVYGGKCNREDKFIHPTIIKGITLDDSLMSEEIFGPLLPIITATVDEAIKMTKSLPKPLAMYVFSQDDAVTKKILDQVDSGGVTVNGTFFHSFVDSAPFGGVGDSGHGAFHGEHSIDCFTHKRTVVTPPSFLDRVLNFTYAPYDLKYVSRTNIANTLGFKRGETLEDQKRVGPSQFLLWALPIISVVALAYVSRKQIANMRG</sequence>
<keyword evidence="6" id="KW-0472">Membrane</keyword>
<dbReference type="InterPro" id="IPR016162">
    <property type="entry name" value="Ald_DH_N"/>
</dbReference>
<dbReference type="EMBL" id="CABFOC020000063">
    <property type="protein sequence ID" value="CAH0056132.1"/>
    <property type="molecule type" value="Genomic_DNA"/>
</dbReference>
<feature type="active site" evidence="5">
    <location>
        <position position="219"/>
    </location>
</feature>
<dbReference type="InterPro" id="IPR015590">
    <property type="entry name" value="Aldehyde_DH_dom"/>
</dbReference>
<feature type="transmembrane region" description="Helical" evidence="6">
    <location>
        <begin position="486"/>
        <end position="503"/>
    </location>
</feature>
<dbReference type="CDD" id="cd07135">
    <property type="entry name" value="ALDH_F14-YMR110C"/>
    <property type="match status" value="1"/>
</dbReference>
<dbReference type="SUPFAM" id="SSF53720">
    <property type="entry name" value="ALDH-like"/>
    <property type="match status" value="1"/>
</dbReference>
<keyword evidence="6" id="KW-1133">Transmembrane helix</keyword>
<dbReference type="PROSITE" id="PS00070">
    <property type="entry name" value="ALDEHYDE_DEHYDR_CYS"/>
    <property type="match status" value="1"/>
</dbReference>
<reference evidence="9" key="1">
    <citation type="submission" date="2019-06" db="EMBL/GenBank/DDBJ databases">
        <authorList>
            <person name="Broberg M."/>
        </authorList>
    </citation>
    <scope>NUCLEOTIDE SEQUENCE [LARGE SCALE GENOMIC DNA]</scope>
</reference>
<keyword evidence="2" id="KW-0125">Carotenoid biosynthesis</keyword>
<evidence type="ECO:0000259" key="7">
    <source>
        <dbReference type="Pfam" id="PF00171"/>
    </source>
</evidence>
<dbReference type="InterPro" id="IPR016160">
    <property type="entry name" value="Ald_DH_CS_CYS"/>
</dbReference>
<dbReference type="OrthoDB" id="440325at2759"/>
<organism evidence="8 9">
    <name type="scientific">Clonostachys solani</name>
    <dbReference type="NCBI Taxonomy" id="160281"/>
    <lineage>
        <taxon>Eukaryota</taxon>
        <taxon>Fungi</taxon>
        <taxon>Dikarya</taxon>
        <taxon>Ascomycota</taxon>
        <taxon>Pezizomycotina</taxon>
        <taxon>Sordariomycetes</taxon>
        <taxon>Hypocreomycetidae</taxon>
        <taxon>Hypocreales</taxon>
        <taxon>Bionectriaceae</taxon>
        <taxon>Clonostachys</taxon>
    </lineage>
</organism>
<dbReference type="PIRSF" id="PIRSF036492">
    <property type="entry name" value="ALDH"/>
    <property type="match status" value="1"/>
</dbReference>
<evidence type="ECO:0000313" key="9">
    <source>
        <dbReference type="Proteomes" id="UP000775872"/>
    </source>
</evidence>
<feature type="active site" evidence="5">
    <location>
        <position position="253"/>
    </location>
</feature>
<dbReference type="FunFam" id="3.40.605.10:FF:000004">
    <property type="entry name" value="Aldehyde dehydrogenase"/>
    <property type="match status" value="1"/>
</dbReference>
<evidence type="ECO:0000256" key="5">
    <source>
        <dbReference type="PIRSR" id="PIRSR036492-1"/>
    </source>
</evidence>
<evidence type="ECO:0000313" key="8">
    <source>
        <dbReference type="EMBL" id="CAH0056132.1"/>
    </source>
</evidence>